<dbReference type="InterPro" id="IPR001279">
    <property type="entry name" value="Metallo-B-lactamas"/>
</dbReference>
<evidence type="ECO:0000256" key="4">
    <source>
        <dbReference type="ARBA" id="ARBA00022801"/>
    </source>
</evidence>
<accession>A0A5Q0M7F4</accession>
<dbReference type="InterPro" id="IPR051013">
    <property type="entry name" value="MBL_superfamily_lactonases"/>
</dbReference>
<dbReference type="EMBL" id="CP045644">
    <property type="protein sequence ID" value="QFZ85128.1"/>
    <property type="molecule type" value="Genomic_DNA"/>
</dbReference>
<evidence type="ECO:0000313" key="8">
    <source>
        <dbReference type="Proteomes" id="UP000326780"/>
    </source>
</evidence>
<dbReference type="AlphaFoldDB" id="A0A5Q0M7F4"/>
<dbReference type="CDD" id="cd07729">
    <property type="entry name" value="AHL_lactonase_MBL-fold"/>
    <property type="match status" value="1"/>
</dbReference>
<evidence type="ECO:0000256" key="2">
    <source>
        <dbReference type="ARBA" id="ARBA00007749"/>
    </source>
</evidence>
<dbReference type="GO" id="GO:0046872">
    <property type="term" value="F:metal ion binding"/>
    <property type="evidence" value="ECO:0007669"/>
    <property type="project" value="UniProtKB-KW"/>
</dbReference>
<dbReference type="PANTHER" id="PTHR42978:SF2">
    <property type="entry name" value="102 KBASES UNSTABLE REGION: FROM 1 TO 119443"/>
    <property type="match status" value="1"/>
</dbReference>
<comment type="similarity">
    <text evidence="2">Belongs to the metallo-beta-lactamase superfamily.</text>
</comment>
<dbReference type="Proteomes" id="UP000326780">
    <property type="component" value="Chromosome"/>
</dbReference>
<dbReference type="PANTHER" id="PTHR42978">
    <property type="entry name" value="QUORUM-QUENCHING LACTONASE YTNP-RELATED-RELATED"/>
    <property type="match status" value="1"/>
</dbReference>
<name>A0A5Q0M7F4_VARPD</name>
<evidence type="ECO:0000256" key="1">
    <source>
        <dbReference type="ARBA" id="ARBA00001947"/>
    </source>
</evidence>
<proteinExistence type="inferred from homology"/>
<evidence type="ECO:0000313" key="7">
    <source>
        <dbReference type="EMBL" id="QFZ85128.1"/>
    </source>
</evidence>
<dbReference type="RefSeq" id="WP_153283746.1">
    <property type="nucleotide sequence ID" value="NZ_CP045644.1"/>
</dbReference>
<organism evidence="7 8">
    <name type="scientific">Variovorax paradoxus</name>
    <dbReference type="NCBI Taxonomy" id="34073"/>
    <lineage>
        <taxon>Bacteria</taxon>
        <taxon>Pseudomonadati</taxon>
        <taxon>Pseudomonadota</taxon>
        <taxon>Betaproteobacteria</taxon>
        <taxon>Burkholderiales</taxon>
        <taxon>Comamonadaceae</taxon>
        <taxon>Variovorax</taxon>
    </lineage>
</organism>
<keyword evidence="3" id="KW-0479">Metal-binding</keyword>
<feature type="domain" description="Metallo-beta-lactamase" evidence="6">
    <location>
        <begin position="67"/>
        <end position="279"/>
    </location>
</feature>
<keyword evidence="4 7" id="KW-0378">Hydrolase</keyword>
<reference evidence="7 8" key="1">
    <citation type="submission" date="2019-10" db="EMBL/GenBank/DDBJ databases">
        <title>Complete genome sequence of Variovorax paradoxus 5C-2.</title>
        <authorList>
            <person name="Gogoleva N.E."/>
            <person name="Balkin A.S."/>
        </authorList>
    </citation>
    <scope>NUCLEOTIDE SEQUENCE [LARGE SCALE GENOMIC DNA]</scope>
    <source>
        <strain evidence="7 8">5C-2</strain>
    </source>
</reference>
<keyword evidence="5" id="KW-0862">Zinc</keyword>
<dbReference type="Gene3D" id="3.60.15.10">
    <property type="entry name" value="Ribonuclease Z/Hydroxyacylglutathione hydrolase-like"/>
    <property type="match status" value="1"/>
</dbReference>
<protein>
    <submittedName>
        <fullName evidence="7">MBL fold metallo-hydrolase</fullName>
    </submittedName>
</protein>
<dbReference type="SMART" id="SM00849">
    <property type="entry name" value="Lactamase_B"/>
    <property type="match status" value="1"/>
</dbReference>
<dbReference type="SUPFAM" id="SSF56281">
    <property type="entry name" value="Metallo-hydrolase/oxidoreductase"/>
    <property type="match status" value="1"/>
</dbReference>
<gene>
    <name evidence="7" type="ORF">GFK26_21390</name>
</gene>
<evidence type="ECO:0000256" key="5">
    <source>
        <dbReference type="ARBA" id="ARBA00022833"/>
    </source>
</evidence>
<dbReference type="Pfam" id="PF00753">
    <property type="entry name" value="Lactamase_B"/>
    <property type="match status" value="1"/>
</dbReference>
<comment type="cofactor">
    <cofactor evidence="1">
        <name>Zn(2+)</name>
        <dbReference type="ChEBI" id="CHEBI:29105"/>
    </cofactor>
</comment>
<dbReference type="InterPro" id="IPR036866">
    <property type="entry name" value="RibonucZ/Hydroxyglut_hydro"/>
</dbReference>
<evidence type="ECO:0000256" key="3">
    <source>
        <dbReference type="ARBA" id="ARBA00022723"/>
    </source>
</evidence>
<sequence length="295" mass="32478">MKRSSWSVIGALTVTAFIALGSKTAAGQGLPAAVGSPRVYVLNSAEFVGYPRSFLQFGAQGVGGWTPAAFFLIRHPRGNVLVDTGVSDREIDEPGSVWGAGLRQYFGLKKTPDLSIESQLAKARLKPEDIHYVVLTHLHLDHAGNLSKFPTATFIIQNEELKAAWWPDKGFEGAYLHEDIKDTRKFKILRLEGNLDLFGDRSIEVIRAPGHTPGTQLVVARLPRSGMVVFTGDAVYDRDNLEKNALPTPSGAWQATGMLNTYALVRQWRDSGAQVLFSHDGDDFKTYKQAPAYYD</sequence>
<dbReference type="GO" id="GO:0016787">
    <property type="term" value="F:hydrolase activity"/>
    <property type="evidence" value="ECO:0007669"/>
    <property type="project" value="UniProtKB-KW"/>
</dbReference>
<evidence type="ECO:0000259" key="6">
    <source>
        <dbReference type="SMART" id="SM00849"/>
    </source>
</evidence>